<dbReference type="PANTHER" id="PTHR11158">
    <property type="entry name" value="MSF1/PX19 RELATED"/>
    <property type="match status" value="1"/>
</dbReference>
<organism evidence="2 3">
    <name type="scientific">Scheffersomyces spartinae</name>
    <dbReference type="NCBI Taxonomy" id="45513"/>
    <lineage>
        <taxon>Eukaryota</taxon>
        <taxon>Fungi</taxon>
        <taxon>Dikarya</taxon>
        <taxon>Ascomycota</taxon>
        <taxon>Saccharomycotina</taxon>
        <taxon>Pichiomycetes</taxon>
        <taxon>Debaryomycetaceae</taxon>
        <taxon>Scheffersomyces</taxon>
    </lineage>
</organism>
<reference evidence="2" key="1">
    <citation type="submission" date="2021-03" db="EMBL/GenBank/DDBJ databases">
        <authorList>
            <person name="Palmer J.M."/>
        </authorList>
    </citation>
    <scope>NUCLEOTIDE SEQUENCE</scope>
    <source>
        <strain evidence="2">ARV_011</strain>
    </source>
</reference>
<evidence type="ECO:0000313" key="2">
    <source>
        <dbReference type="EMBL" id="KAG7195654.1"/>
    </source>
</evidence>
<dbReference type="PROSITE" id="PS50904">
    <property type="entry name" value="PRELI_MSF1"/>
    <property type="match status" value="1"/>
</dbReference>
<dbReference type="InterPro" id="IPR037365">
    <property type="entry name" value="Slowmo/Ups"/>
</dbReference>
<dbReference type="OrthoDB" id="407630at2759"/>
<feature type="domain" description="PRELI/MSF1" evidence="1">
    <location>
        <begin position="1"/>
        <end position="172"/>
    </location>
</feature>
<accession>A0A9P7VD49</accession>
<evidence type="ECO:0000313" key="3">
    <source>
        <dbReference type="Proteomes" id="UP000790833"/>
    </source>
</evidence>
<dbReference type="AlphaFoldDB" id="A0A9P7VD49"/>
<comment type="caution">
    <text evidence="2">The sequence shown here is derived from an EMBL/GenBank/DDBJ whole genome shotgun (WGS) entry which is preliminary data.</text>
</comment>
<dbReference type="InterPro" id="IPR006797">
    <property type="entry name" value="PRELI/MSF1_dom"/>
</dbReference>
<keyword evidence="3" id="KW-1185">Reference proteome</keyword>
<dbReference type="Pfam" id="PF04707">
    <property type="entry name" value="PRELI"/>
    <property type="match status" value="1"/>
</dbReference>
<name>A0A9P7VD49_9ASCO</name>
<dbReference type="GO" id="GO:0005758">
    <property type="term" value="C:mitochondrial intermembrane space"/>
    <property type="evidence" value="ECO:0007669"/>
    <property type="project" value="InterPro"/>
</dbReference>
<dbReference type="RefSeq" id="XP_043051199.1">
    <property type="nucleotide sequence ID" value="XM_043194147.1"/>
</dbReference>
<dbReference type="EMBL" id="JAHMUF010000003">
    <property type="protein sequence ID" value="KAG7195654.1"/>
    <property type="molecule type" value="Genomic_DNA"/>
</dbReference>
<dbReference type="Proteomes" id="UP000790833">
    <property type="component" value="Unassembled WGS sequence"/>
</dbReference>
<sequence length="216" mass="24969">MKLFESQHFFQYKWEQVTAANWQKYPNPISTHVVAVDVLAREIDEERQVLRTERLITCKQSIPKWLSVIVGGQEYSYVREVSEVDLPSRTLVMKSHNLTMSHLLSVMETVIYRPDGESRTAFKQQAEITAFGTWQRICNKIEEWSVERFGQNANKGKTAFEGVLQVLSDKWDESEMFVSEVGSTILKEIDDVERKTQTVIEEVKKLGTSAFTLSNR</sequence>
<gene>
    <name evidence="2" type="ORF">KQ657_003424</name>
</gene>
<proteinExistence type="predicted"/>
<evidence type="ECO:0000259" key="1">
    <source>
        <dbReference type="PROSITE" id="PS50904"/>
    </source>
</evidence>
<dbReference type="GeneID" id="66116798"/>
<protein>
    <recommendedName>
        <fullName evidence="1">PRELI/MSF1 domain-containing protein</fullName>
    </recommendedName>
</protein>